<dbReference type="EMBL" id="CABFVA020000078">
    <property type="protein sequence ID" value="VVM06980.1"/>
    <property type="molecule type" value="Genomic_DNA"/>
</dbReference>
<keyword evidence="3" id="KW-0012">Acyltransferase</keyword>
<keyword evidence="4" id="KW-1185">Reference proteome</keyword>
<dbReference type="InterPro" id="IPR013154">
    <property type="entry name" value="ADH-like_N"/>
</dbReference>
<keyword evidence="1" id="KW-0521">NADP</keyword>
<dbReference type="PANTHER" id="PTHR44154">
    <property type="entry name" value="QUINONE OXIDOREDUCTASE"/>
    <property type="match status" value="1"/>
</dbReference>
<dbReference type="OrthoDB" id="9792162at2"/>
<proteinExistence type="predicted"/>
<dbReference type="InterPro" id="IPR051603">
    <property type="entry name" value="Zinc-ADH_QOR/CCCR"/>
</dbReference>
<evidence type="ECO:0000256" key="1">
    <source>
        <dbReference type="ARBA" id="ARBA00022857"/>
    </source>
</evidence>
<dbReference type="EC" id="2.3.1.41" evidence="3"/>
<dbReference type="AlphaFoldDB" id="A0A5E6MDD7"/>
<dbReference type="InterPro" id="IPR011032">
    <property type="entry name" value="GroES-like_sf"/>
</dbReference>
<feature type="domain" description="Enoyl reductase (ER)" evidence="2">
    <location>
        <begin position="13"/>
        <end position="316"/>
    </location>
</feature>
<dbReference type="InterPro" id="IPR020843">
    <property type="entry name" value="ER"/>
</dbReference>
<dbReference type="Pfam" id="PF00107">
    <property type="entry name" value="ADH_zinc_N"/>
    <property type="match status" value="1"/>
</dbReference>
<name>A0A5E6MDD7_9BACT</name>
<dbReference type="CDD" id="cd05289">
    <property type="entry name" value="MDR_like_2"/>
    <property type="match status" value="1"/>
</dbReference>
<evidence type="ECO:0000259" key="2">
    <source>
        <dbReference type="SMART" id="SM00829"/>
    </source>
</evidence>
<reference evidence="3 4" key="1">
    <citation type="submission" date="2019-09" db="EMBL/GenBank/DDBJ databases">
        <authorList>
            <person name="Cremers G."/>
        </authorList>
    </citation>
    <scope>NUCLEOTIDE SEQUENCE [LARGE SCALE GENOMIC DNA]</scope>
    <source>
        <strain evidence="3">4A</strain>
    </source>
</reference>
<dbReference type="SUPFAM" id="SSF50129">
    <property type="entry name" value="GroES-like"/>
    <property type="match status" value="1"/>
</dbReference>
<dbReference type="Pfam" id="PF08240">
    <property type="entry name" value="ADH_N"/>
    <property type="match status" value="1"/>
</dbReference>
<dbReference type="SUPFAM" id="SSF51735">
    <property type="entry name" value="NAD(P)-binding Rossmann-fold domains"/>
    <property type="match status" value="1"/>
</dbReference>
<dbReference type="RefSeq" id="WP_142660324.1">
    <property type="nucleotide sequence ID" value="NZ_CABFVA020000078.1"/>
</dbReference>
<organism evidence="3 4">
    <name type="scientific">Methylacidimicrobium tartarophylax</name>
    <dbReference type="NCBI Taxonomy" id="1041768"/>
    <lineage>
        <taxon>Bacteria</taxon>
        <taxon>Pseudomonadati</taxon>
        <taxon>Verrucomicrobiota</taxon>
        <taxon>Methylacidimicrobium</taxon>
    </lineage>
</organism>
<sequence length="328" mass="34772">MKTVKAYSFARYGGPEVLIPVEIPVPELLPEEVLIRVAAIGINPSDVKNLSGHFGTSLPRIPGRDYAGTIVAGAGREGEAVWGSGPGFGVTRDGAFVEYLRLPSSWVAKKPSSLSMEAAAAVGVPYLTAWSALVIAGNLAPEETVLIVGAAGAVGRASIEIARWRRARVIAASRSATVLAGTDSLVAAGDPDWPRRVLALTEGQGVDLALDTIGGAFFEPCLKTLRPGGRQVAIASNPPDVSFNLVDFYHGAKRLIGVDSMALRGEEIARMMEELRHGFEEKRLTAPSVSIWPFGSAREALSAAREKPGKKQVLVFDLPGSEKAPLRR</sequence>
<dbReference type="PANTHER" id="PTHR44154:SF1">
    <property type="entry name" value="QUINONE OXIDOREDUCTASE"/>
    <property type="match status" value="1"/>
</dbReference>
<evidence type="ECO:0000313" key="3">
    <source>
        <dbReference type="EMBL" id="VVM06980.1"/>
    </source>
</evidence>
<dbReference type="Gene3D" id="3.40.50.720">
    <property type="entry name" value="NAD(P)-binding Rossmann-like Domain"/>
    <property type="match status" value="1"/>
</dbReference>
<protein>
    <submittedName>
        <fullName evidence="3">Phthiocerol synthesis polyketide synthase type I PpsC</fullName>
        <ecNumber evidence="3">2.3.1.41</ecNumber>
    </submittedName>
</protein>
<dbReference type="GO" id="GO:0016491">
    <property type="term" value="F:oxidoreductase activity"/>
    <property type="evidence" value="ECO:0007669"/>
    <property type="project" value="InterPro"/>
</dbReference>
<keyword evidence="3" id="KW-0808">Transferase</keyword>
<accession>A0A5E6MDD7</accession>
<dbReference type="Proteomes" id="UP000334923">
    <property type="component" value="Unassembled WGS sequence"/>
</dbReference>
<gene>
    <name evidence="3" type="primary">ppsC</name>
    <name evidence="3" type="ORF">MAMT_01487</name>
</gene>
<dbReference type="Gene3D" id="3.90.180.10">
    <property type="entry name" value="Medium-chain alcohol dehydrogenases, catalytic domain"/>
    <property type="match status" value="1"/>
</dbReference>
<evidence type="ECO:0000313" key="4">
    <source>
        <dbReference type="Proteomes" id="UP000334923"/>
    </source>
</evidence>
<dbReference type="InterPro" id="IPR013149">
    <property type="entry name" value="ADH-like_C"/>
</dbReference>
<dbReference type="SMART" id="SM00829">
    <property type="entry name" value="PKS_ER"/>
    <property type="match status" value="1"/>
</dbReference>
<dbReference type="InterPro" id="IPR036291">
    <property type="entry name" value="NAD(P)-bd_dom_sf"/>
</dbReference>
<dbReference type="GO" id="GO:0004315">
    <property type="term" value="F:3-oxoacyl-[acyl-carrier-protein] synthase activity"/>
    <property type="evidence" value="ECO:0007669"/>
    <property type="project" value="UniProtKB-EC"/>
</dbReference>